<dbReference type="Pfam" id="PF12849">
    <property type="entry name" value="PBP_like_2"/>
    <property type="match status" value="1"/>
</dbReference>
<protein>
    <submittedName>
        <fullName evidence="4">Substrate-binding domain-containing protein</fullName>
    </submittedName>
</protein>
<dbReference type="InterPro" id="IPR050811">
    <property type="entry name" value="Phosphate_ABC_transporter"/>
</dbReference>
<feature type="chain" id="PRO_5046071759" evidence="2">
    <location>
        <begin position="24"/>
        <end position="313"/>
    </location>
</feature>
<sequence>MKNFRILALALAAIILISSCASKSSKENTVSLSGAFALYPLVVKWADEYKKENPNVRFNISGGGAGKGMADALAGAVDLGMFSREISQEEKDKGVWWVGLTIDAVVPTISNQNSYLEILKKRGLTRDEFKAIFIDKSISGWDELVAGELKNTISVYTRSDACGAAGTWAKYLGGKQENLSGVGIFGDPGLADAVSKDPVGIAFNNTIFAFNIKTGAKRDGIEVIPIDINANGKIDPEEDFYDSFEQILKAIANGIYPAPPARELYFVSKGKPEKEAAIDFIKWTLTKGQAFVKEAGYVPIEQSKINKYLDKLK</sequence>
<gene>
    <name evidence="4" type="ORF">KEM10_11320</name>
</gene>
<dbReference type="EMBL" id="JAGUCO010000007">
    <property type="protein sequence ID" value="MBS2098871.1"/>
    <property type="molecule type" value="Genomic_DNA"/>
</dbReference>
<name>A0ABS5JVE8_9BACT</name>
<dbReference type="PROSITE" id="PS51257">
    <property type="entry name" value="PROKAR_LIPOPROTEIN"/>
    <property type="match status" value="1"/>
</dbReference>
<keyword evidence="1 2" id="KW-0732">Signal</keyword>
<feature type="domain" description="PBP" evidence="3">
    <location>
        <begin position="27"/>
        <end position="286"/>
    </location>
</feature>
<reference evidence="4 5" key="1">
    <citation type="journal article" date="2015" name="Int. J. Syst. Evol. Microbiol.">
        <title>Carboxylicivirga linearis sp. nov., isolated from a sea cucumber culture pond.</title>
        <authorList>
            <person name="Wang F.Q."/>
            <person name="Zhou Y.X."/>
            <person name="Lin X.Z."/>
            <person name="Chen G.J."/>
            <person name="Du Z.J."/>
        </authorList>
    </citation>
    <scope>NUCLEOTIDE SEQUENCE [LARGE SCALE GENOMIC DNA]</scope>
    <source>
        <strain evidence="4 5">FB218</strain>
    </source>
</reference>
<dbReference type="Proteomes" id="UP000708576">
    <property type="component" value="Unassembled WGS sequence"/>
</dbReference>
<dbReference type="InterPro" id="IPR024370">
    <property type="entry name" value="PBP_domain"/>
</dbReference>
<organism evidence="4 5">
    <name type="scientific">Carboxylicivirga linearis</name>
    <dbReference type="NCBI Taxonomy" id="1628157"/>
    <lineage>
        <taxon>Bacteria</taxon>
        <taxon>Pseudomonadati</taxon>
        <taxon>Bacteroidota</taxon>
        <taxon>Bacteroidia</taxon>
        <taxon>Marinilabiliales</taxon>
        <taxon>Marinilabiliaceae</taxon>
        <taxon>Carboxylicivirga</taxon>
    </lineage>
</organism>
<comment type="caution">
    <text evidence="4">The sequence shown here is derived from an EMBL/GenBank/DDBJ whole genome shotgun (WGS) entry which is preliminary data.</text>
</comment>
<dbReference type="RefSeq" id="WP_212216117.1">
    <property type="nucleotide sequence ID" value="NZ_JAGUCO010000007.1"/>
</dbReference>
<evidence type="ECO:0000256" key="2">
    <source>
        <dbReference type="SAM" id="SignalP"/>
    </source>
</evidence>
<dbReference type="Gene3D" id="3.40.190.10">
    <property type="entry name" value="Periplasmic binding protein-like II"/>
    <property type="match status" value="2"/>
</dbReference>
<evidence type="ECO:0000256" key="1">
    <source>
        <dbReference type="ARBA" id="ARBA00022729"/>
    </source>
</evidence>
<proteinExistence type="predicted"/>
<dbReference type="SUPFAM" id="SSF53850">
    <property type="entry name" value="Periplasmic binding protein-like II"/>
    <property type="match status" value="1"/>
</dbReference>
<accession>A0ABS5JVE8</accession>
<dbReference type="PANTHER" id="PTHR30570">
    <property type="entry name" value="PERIPLASMIC PHOSPHATE BINDING COMPONENT OF PHOSPHATE ABC TRANSPORTER"/>
    <property type="match status" value="1"/>
</dbReference>
<evidence type="ECO:0000259" key="3">
    <source>
        <dbReference type="Pfam" id="PF12849"/>
    </source>
</evidence>
<evidence type="ECO:0000313" key="5">
    <source>
        <dbReference type="Proteomes" id="UP000708576"/>
    </source>
</evidence>
<feature type="signal peptide" evidence="2">
    <location>
        <begin position="1"/>
        <end position="23"/>
    </location>
</feature>
<keyword evidence="5" id="KW-1185">Reference proteome</keyword>
<evidence type="ECO:0000313" key="4">
    <source>
        <dbReference type="EMBL" id="MBS2098871.1"/>
    </source>
</evidence>
<dbReference type="PANTHER" id="PTHR30570:SF1">
    <property type="entry name" value="PHOSPHATE-BINDING PROTEIN PSTS"/>
    <property type="match status" value="1"/>
</dbReference>